<comment type="caution">
    <text evidence="2">The sequence shown here is derived from an EMBL/GenBank/DDBJ whole genome shotgun (WGS) entry which is preliminary data.</text>
</comment>
<evidence type="ECO:0000313" key="3">
    <source>
        <dbReference type="Proteomes" id="UP001210925"/>
    </source>
</evidence>
<dbReference type="SUPFAM" id="SSF56112">
    <property type="entry name" value="Protein kinase-like (PK-like)"/>
    <property type="match status" value="1"/>
</dbReference>
<dbReference type="AlphaFoldDB" id="A0AAD5UHA6"/>
<evidence type="ECO:0000259" key="1">
    <source>
        <dbReference type="PROSITE" id="PS50011"/>
    </source>
</evidence>
<dbReference type="EMBL" id="JADGKB010000035">
    <property type="protein sequence ID" value="KAJ3257698.1"/>
    <property type="molecule type" value="Genomic_DNA"/>
</dbReference>
<proteinExistence type="predicted"/>
<name>A0AAD5UHA6_9FUNG</name>
<keyword evidence="3" id="KW-1185">Reference proteome</keyword>
<dbReference type="GO" id="GO:0004672">
    <property type="term" value="F:protein kinase activity"/>
    <property type="evidence" value="ECO:0007669"/>
    <property type="project" value="InterPro"/>
</dbReference>
<dbReference type="InterPro" id="IPR000719">
    <property type="entry name" value="Prot_kinase_dom"/>
</dbReference>
<dbReference type="Proteomes" id="UP001210925">
    <property type="component" value="Unassembled WGS sequence"/>
</dbReference>
<evidence type="ECO:0000313" key="2">
    <source>
        <dbReference type="EMBL" id="KAJ3257698.1"/>
    </source>
</evidence>
<dbReference type="Pfam" id="PF00069">
    <property type="entry name" value="Pkinase"/>
    <property type="match status" value="1"/>
</dbReference>
<feature type="domain" description="Protein kinase" evidence="1">
    <location>
        <begin position="126"/>
        <end position="280"/>
    </location>
</feature>
<dbReference type="PANTHER" id="PTHR37171:SF1">
    <property type="entry name" value="SERINE_THREONINE-PROTEIN KINASE YRZF-RELATED"/>
    <property type="match status" value="1"/>
</dbReference>
<dbReference type="Gene3D" id="1.10.510.10">
    <property type="entry name" value="Transferase(Phosphotransferase) domain 1"/>
    <property type="match status" value="1"/>
</dbReference>
<dbReference type="PROSITE" id="PS50011">
    <property type="entry name" value="PROTEIN_KINASE_DOM"/>
    <property type="match status" value="1"/>
</dbReference>
<dbReference type="InterPro" id="IPR052396">
    <property type="entry name" value="Meiotic_Drive_Suppr_Kinase"/>
</dbReference>
<reference evidence="2" key="1">
    <citation type="submission" date="2020-05" db="EMBL/GenBank/DDBJ databases">
        <title>Phylogenomic resolution of chytrid fungi.</title>
        <authorList>
            <person name="Stajich J.E."/>
            <person name="Amses K."/>
            <person name="Simmons R."/>
            <person name="Seto K."/>
            <person name="Myers J."/>
            <person name="Bonds A."/>
            <person name="Quandt C.A."/>
            <person name="Barry K."/>
            <person name="Liu P."/>
            <person name="Grigoriev I."/>
            <person name="Longcore J.E."/>
            <person name="James T.Y."/>
        </authorList>
    </citation>
    <scope>NUCLEOTIDE SEQUENCE</scope>
    <source>
        <strain evidence="2">PLAUS21</strain>
    </source>
</reference>
<gene>
    <name evidence="2" type="ORF">HK103_004325</name>
</gene>
<protein>
    <recommendedName>
        <fullName evidence="1">Protein kinase domain-containing protein</fullName>
    </recommendedName>
</protein>
<accession>A0AAD5UHA6</accession>
<dbReference type="InterPro" id="IPR011009">
    <property type="entry name" value="Kinase-like_dom_sf"/>
</dbReference>
<organism evidence="2 3">
    <name type="scientific">Boothiomyces macroporosus</name>
    <dbReference type="NCBI Taxonomy" id="261099"/>
    <lineage>
        <taxon>Eukaryota</taxon>
        <taxon>Fungi</taxon>
        <taxon>Fungi incertae sedis</taxon>
        <taxon>Chytridiomycota</taxon>
        <taxon>Chytridiomycota incertae sedis</taxon>
        <taxon>Chytridiomycetes</taxon>
        <taxon>Rhizophydiales</taxon>
        <taxon>Terramycetaceae</taxon>
        <taxon>Boothiomyces</taxon>
    </lineage>
</organism>
<dbReference type="GO" id="GO:0005524">
    <property type="term" value="F:ATP binding"/>
    <property type="evidence" value="ECO:0007669"/>
    <property type="project" value="InterPro"/>
</dbReference>
<dbReference type="PANTHER" id="PTHR37171">
    <property type="entry name" value="SERINE/THREONINE-PROTEIN KINASE YRZF-RELATED"/>
    <property type="match status" value="1"/>
</dbReference>
<sequence length="280" mass="32555">MSTERWYVQFGDFYTLTIQQHDLNERDIKTVKHLFKAFFRYLNCTRAHLFYLNEGKETFYSMDDKLSSMPSGSLTNPLRVAYFADGNYLTKSSKVVSIPTSELKLVYLTTELPFRHKPQKYNLKDFQELGVIGQGKSTVIQTKYENENAAMKIVHTIKDPKLFFELLNEVAAYEYLQEFQGKLIPKFFTHGYFEVGIYCIVISPCGTPGKTFSLAQKKSLLESLDLIHSKGLLHRSIKRDNITIDKEGHPYFIDFGHAKWNPTESEKKEEREMLLSIITR</sequence>